<protein>
    <recommendedName>
        <fullName evidence="2">Bleomycin resistance protein</fullName>
    </recommendedName>
</protein>
<accession>A0ABT8EDL5</accession>
<organism evidence="5 6">
    <name type="scientific">Fictibacillus terranigra</name>
    <dbReference type="NCBI Taxonomy" id="3058424"/>
    <lineage>
        <taxon>Bacteria</taxon>
        <taxon>Bacillati</taxon>
        <taxon>Bacillota</taxon>
        <taxon>Bacilli</taxon>
        <taxon>Bacillales</taxon>
        <taxon>Fictibacillaceae</taxon>
        <taxon>Fictibacillus</taxon>
    </lineage>
</organism>
<dbReference type="Pfam" id="PF00903">
    <property type="entry name" value="Glyoxalase"/>
    <property type="match status" value="1"/>
</dbReference>
<dbReference type="Gene3D" id="3.10.180.10">
    <property type="entry name" value="2,3-Dihydroxybiphenyl 1,2-Dioxygenase, domain 1"/>
    <property type="match status" value="1"/>
</dbReference>
<dbReference type="InterPro" id="IPR029068">
    <property type="entry name" value="Glyas_Bleomycin-R_OHBP_Dase"/>
</dbReference>
<gene>
    <name evidence="5" type="ORF">QYF49_23970</name>
</gene>
<dbReference type="InterPro" id="IPR000335">
    <property type="entry name" value="Bleomycin-R"/>
</dbReference>
<evidence type="ECO:0000256" key="1">
    <source>
        <dbReference type="ARBA" id="ARBA00011051"/>
    </source>
</evidence>
<dbReference type="PRINTS" id="PR00311">
    <property type="entry name" value="BLEOMYCINRST"/>
</dbReference>
<evidence type="ECO:0000259" key="4">
    <source>
        <dbReference type="PROSITE" id="PS51819"/>
    </source>
</evidence>
<sequence length="137" mass="15722">MRMLQAIPALPVRDIKRSIEFYCEKLSFSLGYHEGGFAVLLYNDVRLIHLWEASDESWRTRSNLKPIVSGAESFIAGTASCRIEVEGIDELYQHIQPLDILHPNTQLTDKWWGVRDFGVSDPDNNLIEFFENLSNHG</sequence>
<comment type="caution">
    <text evidence="5">The sequence shown here is derived from an EMBL/GenBank/DDBJ whole genome shotgun (WGS) entry which is preliminary data.</text>
</comment>
<dbReference type="InterPro" id="IPR037523">
    <property type="entry name" value="VOC_core"/>
</dbReference>
<reference evidence="5" key="1">
    <citation type="submission" date="2023-06" db="EMBL/GenBank/DDBJ databases">
        <title>Draft Genome Sequences of Representative Paenibacillus Polymyxa, Bacillus cereus, Fictibacillus sp., and Brevibacillus agri Strains Isolated from Amazonian Dark Earth.</title>
        <authorList>
            <person name="Pellegrinetti T.A."/>
            <person name="Cunha I.C.M."/>
            <person name="Chaves M.G."/>
            <person name="Freitas A.S."/>
            <person name="Silva A.V.R."/>
            <person name="Tsai S.M."/>
            <person name="Mendes L.W."/>
        </authorList>
    </citation>
    <scope>NUCLEOTIDE SEQUENCE</scope>
    <source>
        <strain evidence="5">CENA-BCM004</strain>
    </source>
</reference>
<comment type="similarity">
    <text evidence="1">Belongs to the bleomycin resistance protein family.</text>
</comment>
<evidence type="ECO:0000313" key="5">
    <source>
        <dbReference type="EMBL" id="MDN4076004.1"/>
    </source>
</evidence>
<keyword evidence="3" id="KW-0046">Antibiotic resistance</keyword>
<dbReference type="InterPro" id="IPR004360">
    <property type="entry name" value="Glyas_Fos-R_dOase_dom"/>
</dbReference>
<proteinExistence type="inferred from homology"/>
<dbReference type="Proteomes" id="UP001168694">
    <property type="component" value="Unassembled WGS sequence"/>
</dbReference>
<dbReference type="CDD" id="cd08349">
    <property type="entry name" value="BLMA_like"/>
    <property type="match status" value="1"/>
</dbReference>
<evidence type="ECO:0000313" key="6">
    <source>
        <dbReference type="Proteomes" id="UP001168694"/>
    </source>
</evidence>
<name>A0ABT8EDL5_9BACL</name>
<dbReference type="EMBL" id="JAUHLN010000009">
    <property type="protein sequence ID" value="MDN4076004.1"/>
    <property type="molecule type" value="Genomic_DNA"/>
</dbReference>
<evidence type="ECO:0000256" key="3">
    <source>
        <dbReference type="ARBA" id="ARBA00023251"/>
    </source>
</evidence>
<keyword evidence="6" id="KW-1185">Reference proteome</keyword>
<dbReference type="SUPFAM" id="SSF54593">
    <property type="entry name" value="Glyoxalase/Bleomycin resistance protein/Dihydroxybiphenyl dioxygenase"/>
    <property type="match status" value="1"/>
</dbReference>
<evidence type="ECO:0000256" key="2">
    <source>
        <dbReference type="ARBA" id="ARBA00021572"/>
    </source>
</evidence>
<dbReference type="RefSeq" id="WP_290402115.1">
    <property type="nucleotide sequence ID" value="NZ_JAUHLN010000009.1"/>
</dbReference>
<feature type="domain" description="VOC" evidence="4">
    <location>
        <begin position="2"/>
        <end position="132"/>
    </location>
</feature>
<dbReference type="PROSITE" id="PS51819">
    <property type="entry name" value="VOC"/>
    <property type="match status" value="1"/>
</dbReference>